<dbReference type="EMBL" id="RBPX01000212">
    <property type="protein sequence ID" value="RMO64179.1"/>
    <property type="molecule type" value="Genomic_DNA"/>
</dbReference>
<feature type="domain" description="AB hydrolase-1" evidence="1">
    <location>
        <begin position="32"/>
        <end position="275"/>
    </location>
</feature>
<dbReference type="PANTHER" id="PTHR42977">
    <property type="entry name" value="HYDROLASE-RELATED"/>
    <property type="match status" value="1"/>
</dbReference>
<dbReference type="InterPro" id="IPR000073">
    <property type="entry name" value="AB_hydrolase_1"/>
</dbReference>
<dbReference type="Proteomes" id="UP000274541">
    <property type="component" value="Unassembled WGS sequence"/>
</dbReference>
<evidence type="ECO:0000313" key="3">
    <source>
        <dbReference type="Proteomes" id="UP000274541"/>
    </source>
</evidence>
<dbReference type="PRINTS" id="PR00412">
    <property type="entry name" value="EPOXHYDRLASE"/>
</dbReference>
<dbReference type="Gene3D" id="3.40.50.1820">
    <property type="entry name" value="alpha/beta hydrolase"/>
    <property type="match status" value="1"/>
</dbReference>
<proteinExistence type="predicted"/>
<dbReference type="GO" id="GO:0004301">
    <property type="term" value="F:epoxide hydrolase activity"/>
    <property type="evidence" value="ECO:0007669"/>
    <property type="project" value="TreeGrafter"/>
</dbReference>
<dbReference type="FunFam" id="3.40.50.1820:FF:000173">
    <property type="entry name" value="Alpha/beta hydrolase"/>
    <property type="match status" value="1"/>
</dbReference>
<dbReference type="Pfam" id="PF00561">
    <property type="entry name" value="Abhydrolase_1"/>
    <property type="match status" value="1"/>
</dbReference>
<name>A0A0Q0DH19_PSEAP</name>
<sequence length="293" mass="33051">MNIDDAFRVTFHTQQVGDVNVFYREVGAKDAPVLLLLHGFPSSSHMFRDLMPLLASQYRLIAPDLPGFGNTKAPPRGQFDYTFENLYKVIERFTEALGLKKYALYLFDYGAPTGLRLAAANPEKVTAIISQNGNAYLEGFSDQWGPWQAYWREPSAANREACRASLSPQVIRDWQYGTGADPEKLSPDGYNLDIMYMARPGAEEIQLDLILDYRSNVAAYPSFQEYLRKYQPPLLAVWGKHDPAFIPPGAHAYRKDVPAAEVHLLDAGHFALETHAPEVAEYIRDFLSRTLKS</sequence>
<comment type="caution">
    <text evidence="2">The sequence shown here is derived from an EMBL/GenBank/DDBJ whole genome shotgun (WGS) entry which is preliminary data.</text>
</comment>
<accession>A0A0Q0DH19</accession>
<dbReference type="RefSeq" id="WP_003395698.1">
    <property type="nucleotide sequence ID" value="NZ_JBPDUT010000002.1"/>
</dbReference>
<dbReference type="InterPro" id="IPR029058">
    <property type="entry name" value="AB_hydrolase_fold"/>
</dbReference>
<dbReference type="InterPro" id="IPR000639">
    <property type="entry name" value="Epox_hydrolase-like"/>
</dbReference>
<dbReference type="SUPFAM" id="SSF53474">
    <property type="entry name" value="alpha/beta-Hydrolases"/>
    <property type="match status" value="1"/>
</dbReference>
<organism evidence="2 3">
    <name type="scientific">Pseudomonas syringae pv. aptata</name>
    <dbReference type="NCBI Taxonomy" id="83167"/>
    <lineage>
        <taxon>Bacteria</taxon>
        <taxon>Pseudomonadati</taxon>
        <taxon>Pseudomonadota</taxon>
        <taxon>Gammaproteobacteria</taxon>
        <taxon>Pseudomonadales</taxon>
        <taxon>Pseudomonadaceae</taxon>
        <taxon>Pseudomonas</taxon>
        <taxon>Pseudomonas syringae</taxon>
    </lineage>
</organism>
<protein>
    <submittedName>
        <fullName evidence="2">Alpha/beta hydrolase fold protein</fullName>
    </submittedName>
</protein>
<dbReference type="AlphaFoldDB" id="A0A0Q0DH19"/>
<keyword evidence="2" id="KW-0378">Hydrolase</keyword>
<evidence type="ECO:0000259" key="1">
    <source>
        <dbReference type="Pfam" id="PF00561"/>
    </source>
</evidence>
<gene>
    <name evidence="2" type="ORF">ALQ37_03117</name>
</gene>
<evidence type="ECO:0000313" key="2">
    <source>
        <dbReference type="EMBL" id="RMO64179.1"/>
    </source>
</evidence>
<dbReference type="PANTHER" id="PTHR42977:SF1">
    <property type="entry name" value="BLR6576 PROTEIN"/>
    <property type="match status" value="1"/>
</dbReference>
<dbReference type="InterPro" id="IPR051340">
    <property type="entry name" value="Haloalkane_dehalogenase"/>
</dbReference>
<reference evidence="2 3" key="1">
    <citation type="submission" date="2018-08" db="EMBL/GenBank/DDBJ databases">
        <title>Recombination of ecologically and evolutionarily significant loci maintains genetic cohesion in the Pseudomonas syringae species complex.</title>
        <authorList>
            <person name="Dillon M."/>
            <person name="Thakur S."/>
            <person name="Almeida R.N.D."/>
            <person name="Weir B.S."/>
            <person name="Guttman D.S."/>
        </authorList>
    </citation>
    <scope>NUCLEOTIDE SEQUENCE [LARGE SCALE GENOMIC DNA]</scope>
    <source>
        <strain evidence="2 3">ICMP 4388</strain>
    </source>
</reference>